<dbReference type="GO" id="GO:0016747">
    <property type="term" value="F:acyltransferase activity, transferring groups other than amino-acyl groups"/>
    <property type="evidence" value="ECO:0007669"/>
    <property type="project" value="InterPro"/>
</dbReference>
<reference evidence="4 5" key="1">
    <citation type="submission" date="2014-12" db="EMBL/GenBank/DDBJ databases">
        <title>Genome sequencing of Microbacterium hominis TPW29.</title>
        <authorList>
            <person name="Tan P.W."/>
            <person name="Chan K.-G."/>
        </authorList>
    </citation>
    <scope>NUCLEOTIDE SEQUENCE [LARGE SCALE GENOMIC DNA]</scope>
    <source>
        <strain evidence="4 5">TPW29</strain>
    </source>
</reference>
<name>A0A0B4DV89_9MICO</name>
<keyword evidence="1 4" id="KW-0808">Transferase</keyword>
<keyword evidence="2" id="KW-0012">Acyltransferase</keyword>
<dbReference type="InterPro" id="IPR016181">
    <property type="entry name" value="Acyl_CoA_acyltransferase"/>
</dbReference>
<dbReference type="RefSeq" id="WP_039414924.1">
    <property type="nucleotide sequence ID" value="NZ_JWSZ01000009.1"/>
</dbReference>
<comment type="caution">
    <text evidence="4">The sequence shown here is derived from an EMBL/GenBank/DDBJ whole genome shotgun (WGS) entry which is preliminary data.</text>
</comment>
<accession>A0A0B4DV89</accession>
<dbReference type="Pfam" id="PF00583">
    <property type="entry name" value="Acetyltransf_1"/>
    <property type="match status" value="1"/>
</dbReference>
<dbReference type="PANTHER" id="PTHR43877">
    <property type="entry name" value="AMINOALKYLPHOSPHONATE N-ACETYLTRANSFERASE-RELATED-RELATED"/>
    <property type="match status" value="1"/>
</dbReference>
<sequence length="163" mass="17239">MPQITIRPIHPSDAGEVLTVQRAAFVAEALIYGDPDMAPLTQTLEEVEFELRENLGCVAIAGTRLVGVARAVADGEMLLVGRIAIAPDQQGEGIGSRLLEAVEQRGVESGCRRAELFTGSLSAQNIALYESLGYRESARIDQGDGTAQVFLQKEIAAADATGG</sequence>
<dbReference type="Gene3D" id="3.40.630.30">
    <property type="match status" value="1"/>
</dbReference>
<feature type="domain" description="N-acetyltransferase" evidence="3">
    <location>
        <begin position="4"/>
        <end position="156"/>
    </location>
</feature>
<dbReference type="InterPro" id="IPR050832">
    <property type="entry name" value="Bact_Acetyltransf"/>
</dbReference>
<evidence type="ECO:0000256" key="2">
    <source>
        <dbReference type="ARBA" id="ARBA00023315"/>
    </source>
</evidence>
<evidence type="ECO:0000256" key="1">
    <source>
        <dbReference type="ARBA" id="ARBA00022679"/>
    </source>
</evidence>
<dbReference type="EMBL" id="JWSZ01000009">
    <property type="protein sequence ID" value="KIC58178.1"/>
    <property type="molecule type" value="Genomic_DNA"/>
</dbReference>
<dbReference type="AlphaFoldDB" id="A0A0B4DV89"/>
<dbReference type="Proteomes" id="UP000031202">
    <property type="component" value="Unassembled WGS sequence"/>
</dbReference>
<evidence type="ECO:0000313" key="4">
    <source>
        <dbReference type="EMBL" id="KIC58178.1"/>
    </source>
</evidence>
<dbReference type="SUPFAM" id="SSF55729">
    <property type="entry name" value="Acyl-CoA N-acyltransferases (Nat)"/>
    <property type="match status" value="1"/>
</dbReference>
<dbReference type="PROSITE" id="PS51186">
    <property type="entry name" value="GNAT"/>
    <property type="match status" value="1"/>
</dbReference>
<protein>
    <submittedName>
        <fullName evidence="4">GCN5 family acetyltransferase</fullName>
    </submittedName>
</protein>
<proteinExistence type="predicted"/>
<evidence type="ECO:0000313" key="5">
    <source>
        <dbReference type="Proteomes" id="UP000031202"/>
    </source>
</evidence>
<gene>
    <name evidence="4" type="ORF">RM52_07190</name>
</gene>
<dbReference type="CDD" id="cd04301">
    <property type="entry name" value="NAT_SF"/>
    <property type="match status" value="1"/>
</dbReference>
<dbReference type="InterPro" id="IPR000182">
    <property type="entry name" value="GNAT_dom"/>
</dbReference>
<organism evidence="4 5">
    <name type="scientific">Microbacterium hominis</name>
    <dbReference type="NCBI Taxonomy" id="162426"/>
    <lineage>
        <taxon>Bacteria</taxon>
        <taxon>Bacillati</taxon>
        <taxon>Actinomycetota</taxon>
        <taxon>Actinomycetes</taxon>
        <taxon>Micrococcales</taxon>
        <taxon>Microbacteriaceae</taxon>
        <taxon>Microbacterium</taxon>
    </lineage>
</organism>
<evidence type="ECO:0000259" key="3">
    <source>
        <dbReference type="PROSITE" id="PS51186"/>
    </source>
</evidence>